<dbReference type="OrthoDB" id="6359943at2759"/>
<evidence type="ECO:0000313" key="5">
    <source>
        <dbReference type="Proteomes" id="UP000650467"/>
    </source>
</evidence>
<gene>
    <name evidence="4" type="ORF">HXX76_001958</name>
</gene>
<organism evidence="4 5">
    <name type="scientific">Chlamydomonas incerta</name>
    <dbReference type="NCBI Taxonomy" id="51695"/>
    <lineage>
        <taxon>Eukaryota</taxon>
        <taxon>Viridiplantae</taxon>
        <taxon>Chlorophyta</taxon>
        <taxon>core chlorophytes</taxon>
        <taxon>Chlorophyceae</taxon>
        <taxon>CS clade</taxon>
        <taxon>Chlamydomonadales</taxon>
        <taxon>Chlamydomonadaceae</taxon>
        <taxon>Chlamydomonas</taxon>
    </lineage>
</organism>
<evidence type="ECO:0000256" key="2">
    <source>
        <dbReference type="SAM" id="MobiDB-lite"/>
    </source>
</evidence>
<feature type="compositionally biased region" description="Low complexity" evidence="2">
    <location>
        <begin position="853"/>
        <end position="875"/>
    </location>
</feature>
<feature type="region of interest" description="Disordered" evidence="2">
    <location>
        <begin position="226"/>
        <end position="298"/>
    </location>
</feature>
<comment type="caution">
    <text evidence="4">The sequence shown here is derived from an EMBL/GenBank/DDBJ whole genome shotgun (WGS) entry which is preliminary data.</text>
</comment>
<sequence>MRDLEGFCNRLSSRRDLHPDIELVAFGRRYPAHRVILASQSTYFDVLLRWLGERSLSSVSCRAPHSGDDTAQDGPPQRQLALGEDVTQKGFEWILDYFYASPHTGITGDNALDVLAAAHYLGVGPVQSACVNFLAQHLDPTNLGACLAWATRADHGEASDMLGAACRRLLALRLPAELGAWGPALPHIEPRCLVEIVGCDQLAVAGEFERYQLVKRVAELCAASPASGTRRSSLDDQEQQQQAARHSSNSSGTGSSGGASAAAAGAPGGARDSRRASGAGGAAAEDGSEGGAPGGRDEGEAALQLLLSSALNLPEDDRLARHLQLLRPCSPPAGAGPSASAPAACLESQLVYAGAAQPSVLLPPQLPALRLQPARGADGIINEPAARTSAFMLPGSCESVPAGGALLCASPSDCGSVLGSSGFGGAFGGGRAVGGGGAGMNTLESSSTTTVGCSSTASARNTLRIWDSLGFGVCEAASGEGEGEGDSGRARSSGGLGRGVASFPSSDSVNLAPLYGSEGVGLEEDVVGAPLTADRPGGAVHLPGLVGLEVTDADVAAAAPPPQHQQRSPRHEPIPVQQPQQQHSPAPSTAALAPALNINISSNSAASAAASLAASRLALLCEAVRFEHLTVPQLMAVQAEGLVPPALLHAALWQRTCLDLQIHQRGAAAAAAAAAGAAASPAGAGSAALGTPRAGQQPQQGQQPPQGHRPFRMCWRLRCGALKKLAAGDMLQSEPQQYAGAMWQVRLTCRDKDASRGHLGLYLGRHLAPTGSAAGSTGGPGGAGAQLTPRRRDGAGGGQRPPMPYPGHGHGHGYGHGYGQQYPGHNRLGPRPPPQQQQQQPQQPRGNSPPQPQRQQAQQPQQPQQQAAAAAPPAAAQQFFAFTDRQPALPSRCRLTAYQTDNTALSGRLCLGDSGDFESAFAAGGFFGAGRLLARADLEALPDEADVLVFVSLQAEVGLAPGVAAGGGGAAGGGLGSVPEQPEAGDAPSA</sequence>
<name>A0A835WA62_CHLIN</name>
<dbReference type="Pfam" id="PF00651">
    <property type="entry name" value="BTB"/>
    <property type="match status" value="1"/>
</dbReference>
<dbReference type="PANTHER" id="PTHR24410:SF23">
    <property type="entry name" value="BTB DOMAIN-CONTAINING PROTEIN-RELATED"/>
    <property type="match status" value="1"/>
</dbReference>
<dbReference type="SUPFAM" id="SSF54695">
    <property type="entry name" value="POZ domain"/>
    <property type="match status" value="1"/>
</dbReference>
<feature type="compositionally biased region" description="Low complexity" evidence="2">
    <location>
        <begin position="836"/>
        <end position="846"/>
    </location>
</feature>
<feature type="region of interest" description="Disordered" evidence="2">
    <location>
        <begin position="478"/>
        <end position="502"/>
    </location>
</feature>
<dbReference type="Proteomes" id="UP000650467">
    <property type="component" value="Unassembled WGS sequence"/>
</dbReference>
<feature type="region of interest" description="Disordered" evidence="2">
    <location>
        <begin position="970"/>
        <end position="990"/>
    </location>
</feature>
<comment type="pathway">
    <text evidence="1">Protein modification; protein ubiquitination.</text>
</comment>
<dbReference type="PROSITE" id="PS50097">
    <property type="entry name" value="BTB"/>
    <property type="match status" value="1"/>
</dbReference>
<dbReference type="InterPro" id="IPR000210">
    <property type="entry name" value="BTB/POZ_dom"/>
</dbReference>
<accession>A0A835WA62</accession>
<proteinExistence type="predicted"/>
<dbReference type="EMBL" id="JAEHOC010000003">
    <property type="protein sequence ID" value="KAG2443607.1"/>
    <property type="molecule type" value="Genomic_DNA"/>
</dbReference>
<dbReference type="PANTHER" id="PTHR24410">
    <property type="entry name" value="HL07962P-RELATED"/>
    <property type="match status" value="1"/>
</dbReference>
<evidence type="ECO:0000313" key="4">
    <source>
        <dbReference type="EMBL" id="KAG2443607.1"/>
    </source>
</evidence>
<feature type="compositionally biased region" description="Low complexity" evidence="2">
    <location>
        <begin position="695"/>
        <end position="706"/>
    </location>
</feature>
<feature type="region of interest" description="Disordered" evidence="2">
    <location>
        <begin position="558"/>
        <end position="589"/>
    </location>
</feature>
<keyword evidence="5" id="KW-1185">Reference proteome</keyword>
<protein>
    <recommendedName>
        <fullName evidence="3">BTB domain-containing protein</fullName>
    </recommendedName>
</protein>
<dbReference type="InterPro" id="IPR051481">
    <property type="entry name" value="BTB-POZ/Galectin-3-binding"/>
</dbReference>
<dbReference type="InterPro" id="IPR011333">
    <property type="entry name" value="SKP1/BTB/POZ_sf"/>
</dbReference>
<feature type="region of interest" description="Disordered" evidence="2">
    <location>
        <begin position="771"/>
        <end position="875"/>
    </location>
</feature>
<dbReference type="Gene3D" id="3.30.710.10">
    <property type="entry name" value="Potassium Channel Kv1.1, Chain A"/>
    <property type="match status" value="1"/>
</dbReference>
<dbReference type="SMART" id="SM00225">
    <property type="entry name" value="BTB"/>
    <property type="match status" value="1"/>
</dbReference>
<evidence type="ECO:0000259" key="3">
    <source>
        <dbReference type="PROSITE" id="PS50097"/>
    </source>
</evidence>
<evidence type="ECO:0000256" key="1">
    <source>
        <dbReference type="ARBA" id="ARBA00004906"/>
    </source>
</evidence>
<dbReference type="AlphaFoldDB" id="A0A835WA62"/>
<feature type="domain" description="BTB" evidence="3">
    <location>
        <begin position="19"/>
        <end position="99"/>
    </location>
</feature>
<feature type="compositionally biased region" description="Low complexity" evidence="2">
    <location>
        <begin position="574"/>
        <end position="589"/>
    </location>
</feature>
<feature type="region of interest" description="Disordered" evidence="2">
    <location>
        <begin position="684"/>
        <end position="710"/>
    </location>
</feature>
<feature type="compositionally biased region" description="Polar residues" evidence="2">
    <location>
        <begin position="239"/>
        <end position="253"/>
    </location>
</feature>
<reference evidence="4" key="1">
    <citation type="journal article" date="2020" name="bioRxiv">
        <title>Comparative genomics of Chlamydomonas.</title>
        <authorList>
            <person name="Craig R.J."/>
            <person name="Hasan A.R."/>
            <person name="Ness R.W."/>
            <person name="Keightley P.D."/>
        </authorList>
    </citation>
    <scope>NUCLEOTIDE SEQUENCE</scope>
    <source>
        <strain evidence="4">SAG 7.73</strain>
    </source>
</reference>